<reference evidence="2" key="1">
    <citation type="journal article" date="2019" name="Int. J. Syst. Evol. Microbiol.">
        <title>The Global Catalogue of Microorganisms (GCM) 10K type strain sequencing project: providing services to taxonomists for standard genome sequencing and annotation.</title>
        <authorList>
            <consortium name="The Broad Institute Genomics Platform"/>
            <consortium name="The Broad Institute Genome Sequencing Center for Infectious Disease"/>
            <person name="Wu L."/>
            <person name="Ma J."/>
        </authorList>
    </citation>
    <scope>NUCLEOTIDE SEQUENCE [LARGE SCALE GENOMIC DNA]</scope>
    <source>
        <strain evidence="2">KCTC 42473</strain>
    </source>
</reference>
<dbReference type="RefSeq" id="WP_377760267.1">
    <property type="nucleotide sequence ID" value="NZ_JBHRXY010000003.1"/>
</dbReference>
<dbReference type="Proteomes" id="UP001595539">
    <property type="component" value="Unassembled WGS sequence"/>
</dbReference>
<evidence type="ECO:0000313" key="2">
    <source>
        <dbReference type="Proteomes" id="UP001595539"/>
    </source>
</evidence>
<comment type="caution">
    <text evidence="1">The sequence shown here is derived from an EMBL/GenBank/DDBJ whole genome shotgun (WGS) entry which is preliminary data.</text>
</comment>
<gene>
    <name evidence="1" type="ORF">ACFOM8_06080</name>
</gene>
<organism evidence="1 2">
    <name type="scientific">Paracoccus angustae</name>
    <dbReference type="NCBI Taxonomy" id="1671480"/>
    <lineage>
        <taxon>Bacteria</taxon>
        <taxon>Pseudomonadati</taxon>
        <taxon>Pseudomonadota</taxon>
        <taxon>Alphaproteobacteria</taxon>
        <taxon>Rhodobacterales</taxon>
        <taxon>Paracoccaceae</taxon>
        <taxon>Paracoccus</taxon>
    </lineage>
</organism>
<name>A0ABV7U1Q9_9RHOB</name>
<sequence length="77" mass="8489">MQGDDLGGWRPVQKFPGSLNVGPDRTYLAVKKRGIDASIDQVHLQPVQLALRRSQRPFSLGPGLRGIACLGLHRFQP</sequence>
<proteinExistence type="predicted"/>
<keyword evidence="2" id="KW-1185">Reference proteome</keyword>
<accession>A0ABV7U1Q9</accession>
<dbReference type="EMBL" id="JBHRXY010000003">
    <property type="protein sequence ID" value="MFC3629011.1"/>
    <property type="molecule type" value="Genomic_DNA"/>
</dbReference>
<evidence type="ECO:0000313" key="1">
    <source>
        <dbReference type="EMBL" id="MFC3629011.1"/>
    </source>
</evidence>
<protein>
    <submittedName>
        <fullName evidence="1">Uncharacterized protein</fullName>
    </submittedName>
</protein>